<dbReference type="GO" id="GO:0005975">
    <property type="term" value="P:carbohydrate metabolic process"/>
    <property type="evidence" value="ECO:0007669"/>
    <property type="project" value="UniProtKB-ARBA"/>
</dbReference>
<dbReference type="InterPro" id="IPR013783">
    <property type="entry name" value="Ig-like_fold"/>
</dbReference>
<name>A0A543CU70_9ACTN</name>
<dbReference type="InterPro" id="IPR024079">
    <property type="entry name" value="MetalloPept_cat_dom_sf"/>
</dbReference>
<proteinExistence type="predicted"/>
<dbReference type="AlphaFoldDB" id="A0A543CU70"/>
<evidence type="ECO:0000256" key="1">
    <source>
        <dbReference type="SAM" id="SignalP"/>
    </source>
</evidence>
<evidence type="ECO:0000313" key="3">
    <source>
        <dbReference type="Proteomes" id="UP000316096"/>
    </source>
</evidence>
<accession>A0A543CU70</accession>
<protein>
    <submittedName>
        <fullName evidence="2">IgA peptidase M64</fullName>
    </submittedName>
</protein>
<feature type="signal peptide" evidence="1">
    <location>
        <begin position="1"/>
        <end position="30"/>
    </location>
</feature>
<gene>
    <name evidence="2" type="ORF">FB559_6369</name>
</gene>
<feature type="chain" id="PRO_5021942150" evidence="1">
    <location>
        <begin position="31"/>
        <end position="625"/>
    </location>
</feature>
<sequence>MLRRMIATMAATLAVAASPILVAPAGAAHADDIGSAKVVPVQVTGDPAKRFNVVILGDGFTEADMPTFRENVDHEISTLFAFEPWKSYRSYINIYRVEIVSGESGVSCDPSLSAPRRTTPLSMQFWSGCRTDGIQRLLVMDDDAANTYANLVTGTSAANRQIVALANSPTYGGAGGTYATASGSNAMSSLIMPHEIGHSLGGLQDEYNYYQRGVPGGAYTGGEPDSIHHTLLTETQMRQQQAKWWRWLGDRSTAGGVIGRYEGGMYDTTGVWRPSEHSMMKTLGYAYDQVERERMTQAISGKLNLVQDDTPVGTPIGADRVVWLETLHPVSHTLHIGWTLDGRTISGSADRHNVDLARLHVKPGTHTLTATVQDPTDFVRDPAIRSSAALTQSRTWTVDTRIKTAPTATTPGFTDSTPASTDVGANDVIYAETAHPATSVPAVRWTVDGRRVRTTGNDRDLALSRFHLTSGTHTVTARAVDPATGTESSPLTWTVDAQRPVVSAEFSRPAATVGRTKVFDDRFTMKLNPSDNASGAALAEFQVDGDGWYRYFGWPTDSTAPFLFTPLGTNIDDLYYGKLGKPARAVAWENVPPGYGRHTIQFRAIDAAGNIGKTTTIQAVLRKTG</sequence>
<dbReference type="Gene3D" id="2.60.40.10">
    <property type="entry name" value="Immunoglobulins"/>
    <property type="match status" value="1"/>
</dbReference>
<evidence type="ECO:0000313" key="2">
    <source>
        <dbReference type="EMBL" id="TQM00653.1"/>
    </source>
</evidence>
<dbReference type="Gene3D" id="3.40.390.10">
    <property type="entry name" value="Collagenase (Catalytic Domain)"/>
    <property type="match status" value="1"/>
</dbReference>
<organism evidence="2 3">
    <name type="scientific">Actinoallomurus bryophytorum</name>
    <dbReference type="NCBI Taxonomy" id="1490222"/>
    <lineage>
        <taxon>Bacteria</taxon>
        <taxon>Bacillati</taxon>
        <taxon>Actinomycetota</taxon>
        <taxon>Actinomycetes</taxon>
        <taxon>Streptosporangiales</taxon>
        <taxon>Thermomonosporaceae</taxon>
        <taxon>Actinoallomurus</taxon>
    </lineage>
</organism>
<comment type="caution">
    <text evidence="2">The sequence shown here is derived from an EMBL/GenBank/DDBJ whole genome shotgun (WGS) entry which is preliminary data.</text>
</comment>
<dbReference type="EMBL" id="VFOZ01000001">
    <property type="protein sequence ID" value="TQM00653.1"/>
    <property type="molecule type" value="Genomic_DNA"/>
</dbReference>
<keyword evidence="3" id="KW-1185">Reference proteome</keyword>
<dbReference type="SUPFAM" id="SSF55486">
    <property type="entry name" value="Metalloproteases ('zincins'), catalytic domain"/>
    <property type="match status" value="1"/>
</dbReference>
<keyword evidence="1" id="KW-0732">Signal</keyword>
<dbReference type="Pfam" id="PF09471">
    <property type="entry name" value="Peptidase_M64"/>
    <property type="match status" value="1"/>
</dbReference>
<dbReference type="GO" id="GO:0008237">
    <property type="term" value="F:metallopeptidase activity"/>
    <property type="evidence" value="ECO:0007669"/>
    <property type="project" value="InterPro"/>
</dbReference>
<dbReference type="Proteomes" id="UP000316096">
    <property type="component" value="Unassembled WGS sequence"/>
</dbReference>
<dbReference type="InterPro" id="IPR019026">
    <property type="entry name" value="Peptidase_M64_IgA"/>
</dbReference>
<reference evidence="2 3" key="1">
    <citation type="submission" date="2019-06" db="EMBL/GenBank/DDBJ databases">
        <title>Sequencing the genomes of 1000 actinobacteria strains.</title>
        <authorList>
            <person name="Klenk H.-P."/>
        </authorList>
    </citation>
    <scope>NUCLEOTIDE SEQUENCE [LARGE SCALE GENOMIC DNA]</scope>
    <source>
        <strain evidence="2 3">DSM 102200</strain>
    </source>
</reference>